<protein>
    <submittedName>
        <fullName evidence="2">Uncharacterized protein</fullName>
    </submittedName>
</protein>
<feature type="region of interest" description="Disordered" evidence="1">
    <location>
        <begin position="177"/>
        <end position="198"/>
    </location>
</feature>
<comment type="caution">
    <text evidence="2">The sequence shown here is derived from an EMBL/GenBank/DDBJ whole genome shotgun (WGS) entry which is preliminary data.</text>
</comment>
<evidence type="ECO:0000313" key="2">
    <source>
        <dbReference type="EMBL" id="KAK6974445.1"/>
    </source>
</evidence>
<organism evidence="2 3">
    <name type="scientific">Favolaschia claudopus</name>
    <dbReference type="NCBI Taxonomy" id="2862362"/>
    <lineage>
        <taxon>Eukaryota</taxon>
        <taxon>Fungi</taxon>
        <taxon>Dikarya</taxon>
        <taxon>Basidiomycota</taxon>
        <taxon>Agaricomycotina</taxon>
        <taxon>Agaricomycetes</taxon>
        <taxon>Agaricomycetidae</taxon>
        <taxon>Agaricales</taxon>
        <taxon>Marasmiineae</taxon>
        <taxon>Mycenaceae</taxon>
        <taxon>Favolaschia</taxon>
    </lineage>
</organism>
<accession>A0AAV9Z8V8</accession>
<dbReference type="Proteomes" id="UP001362999">
    <property type="component" value="Unassembled WGS sequence"/>
</dbReference>
<dbReference type="AlphaFoldDB" id="A0AAV9Z8V8"/>
<gene>
    <name evidence="2" type="ORF">R3P38DRAFT_2812003</name>
</gene>
<evidence type="ECO:0000313" key="3">
    <source>
        <dbReference type="Proteomes" id="UP001362999"/>
    </source>
</evidence>
<keyword evidence="3" id="KW-1185">Reference proteome</keyword>
<evidence type="ECO:0000256" key="1">
    <source>
        <dbReference type="SAM" id="MobiDB-lite"/>
    </source>
</evidence>
<feature type="compositionally biased region" description="Polar residues" evidence="1">
    <location>
        <begin position="177"/>
        <end position="193"/>
    </location>
</feature>
<proteinExistence type="predicted"/>
<reference evidence="2 3" key="1">
    <citation type="journal article" date="2024" name="J Genomics">
        <title>Draft genome sequencing and assembly of Favolaschia claudopus CIRM-BRFM 2984 isolated from oak limbs.</title>
        <authorList>
            <person name="Navarro D."/>
            <person name="Drula E."/>
            <person name="Chaduli D."/>
            <person name="Cazenave R."/>
            <person name="Ahrendt S."/>
            <person name="Wang J."/>
            <person name="Lipzen A."/>
            <person name="Daum C."/>
            <person name="Barry K."/>
            <person name="Grigoriev I.V."/>
            <person name="Favel A."/>
            <person name="Rosso M.N."/>
            <person name="Martin F."/>
        </authorList>
    </citation>
    <scope>NUCLEOTIDE SEQUENCE [LARGE SCALE GENOMIC DNA]</scope>
    <source>
        <strain evidence="2 3">CIRM-BRFM 2984</strain>
    </source>
</reference>
<name>A0AAV9Z8V8_9AGAR</name>
<dbReference type="EMBL" id="JAWWNJ010000184">
    <property type="protein sequence ID" value="KAK6974445.1"/>
    <property type="molecule type" value="Genomic_DNA"/>
</dbReference>
<sequence>MPAVRQVTSRPSQAFPDEELKAPAWAPTNIQDPDKDEVVWALFKERVAGCDLSSSESLRRRFGLAHVLEQCDLGNTSAPGKFDQLAHWNLQNTRSSGEDLTAPSANWGNRDANLYLNYPVRLMSCRRMVEQRSACNWIKRKRSTWLIASSNLCALLLQIARGTRIIDQGLATQDLAQSTGSGTGLVSDSTPPKNSLRRSPNLCAALHYPNRLRRAEDSTSPVKIRRKLRNMPARFRRKRLVLHLLELLEGLEKDDIIHISCVIPTYDVQKLFREKPIVELELRQVGQKWSKMAKIAKIKKKWPTFRAQYSDGQGVSDLWIGHTSTVAFWSRFPYVLTSKPTKSEESDSFGQLVTLPAPRYRDCCFKRNG</sequence>